<sequence>MGIFSRKKSSPEDTPALPTMEEYPSGPVAGRFFAAVDRAASIQEPAVRSYVKKLSEKHSARSIEERQEVLDKHFRHIATGSGLGTGGLAAWPGIGTLASLGGIAGESILLLEACGLYALASAELHGVDISNEQYRRALIYVTVSGASTNDLVQALTADGALTTVKSLRGLKNAPAKELVTINSTLGKLAFKQMRKKFSGALMRKILPFGVGAVLGARANRKIAYHMVKQVHSVIADIKAASPAE</sequence>
<evidence type="ECO:0000313" key="2">
    <source>
        <dbReference type="EMBL" id="QFQ02737.1"/>
    </source>
</evidence>
<reference evidence="3" key="1">
    <citation type="submission" date="2019-10" db="EMBL/GenBank/DDBJ databases">
        <title>Complete genome sequence of Corynebacterium urogenitalis DSM 108747, isolated from the genital tract of a cow.</title>
        <authorList>
            <person name="Ruckert C."/>
            <person name="Ballas P."/>
            <person name="Wagener K."/>
            <person name="Drillich M."/>
            <person name="Kaempfer P."/>
            <person name="Busse H.-J."/>
            <person name="Ehling-Schulz M."/>
        </authorList>
    </citation>
    <scope>NUCLEOTIDE SEQUENCE [LARGE SCALE GENOMIC DNA]</scope>
    <source>
        <strain evidence="3">LMM 1652</strain>
    </source>
</reference>
<evidence type="ECO:0000313" key="3">
    <source>
        <dbReference type="Proteomes" id="UP000326711"/>
    </source>
</evidence>
<dbReference type="RefSeq" id="WP_161595728.1">
    <property type="nucleotide sequence ID" value="NZ_CP045032.1"/>
</dbReference>
<feature type="region of interest" description="Disordered" evidence="1">
    <location>
        <begin position="1"/>
        <end position="21"/>
    </location>
</feature>
<keyword evidence="3" id="KW-1185">Reference proteome</keyword>
<proteinExistence type="predicted"/>
<dbReference type="Proteomes" id="UP000326711">
    <property type="component" value="Chromosome"/>
</dbReference>
<protein>
    <recommendedName>
        <fullName evidence="4">EcsC family protein</fullName>
    </recommendedName>
</protein>
<name>A0A5J6ZB23_9CORY</name>
<dbReference type="KEGG" id="cuo:CUROG_06910"/>
<accession>A0A5J6ZB23</accession>
<dbReference type="EMBL" id="CP045032">
    <property type="protein sequence ID" value="QFQ02737.1"/>
    <property type="molecule type" value="Genomic_DNA"/>
</dbReference>
<evidence type="ECO:0008006" key="4">
    <source>
        <dbReference type="Google" id="ProtNLM"/>
    </source>
</evidence>
<gene>
    <name evidence="2" type="ORF">CUROG_06910</name>
</gene>
<evidence type="ECO:0000256" key="1">
    <source>
        <dbReference type="SAM" id="MobiDB-lite"/>
    </source>
</evidence>
<organism evidence="2 3">
    <name type="scientific">Corynebacterium urogenitale</name>
    <dbReference type="NCBI Taxonomy" id="2487892"/>
    <lineage>
        <taxon>Bacteria</taxon>
        <taxon>Bacillati</taxon>
        <taxon>Actinomycetota</taxon>
        <taxon>Actinomycetes</taxon>
        <taxon>Mycobacteriales</taxon>
        <taxon>Corynebacteriaceae</taxon>
        <taxon>Corynebacterium</taxon>
    </lineage>
</organism>
<dbReference type="AlphaFoldDB" id="A0A5J6ZB23"/>